<dbReference type="InterPro" id="IPR002404">
    <property type="entry name" value="IRS_PTB"/>
</dbReference>
<dbReference type="SUPFAM" id="SSF50729">
    <property type="entry name" value="PH domain-like"/>
    <property type="match status" value="1"/>
</dbReference>
<keyword evidence="3" id="KW-1185">Reference proteome</keyword>
<dbReference type="SMART" id="SM01244">
    <property type="entry name" value="IRS"/>
    <property type="match status" value="1"/>
</dbReference>
<proteinExistence type="predicted"/>
<name>A0ABY7G5Z9_MYAAR</name>
<evidence type="ECO:0000313" key="2">
    <source>
        <dbReference type="EMBL" id="WAR29848.1"/>
    </source>
</evidence>
<dbReference type="InterPro" id="IPR011993">
    <property type="entry name" value="PH-like_dom_sf"/>
</dbReference>
<gene>
    <name evidence="2" type="ORF">MAR_003416</name>
</gene>
<dbReference type="Proteomes" id="UP001164746">
    <property type="component" value="Chromosome 16"/>
</dbReference>
<sequence length="161" mass="18677">MHDRILKEHKVLDKSLQHLWSKQIGIIGVVQHKLSAKGNDSTYVNIARGKIQGRTKEIFGEILDSPLSKVCGIVGKATLYFDSECVHLQHEDRTKYVKIPLNIIRRYGYMQGFIFYIEVGRRFRFGEGFFHTKCCSREDAKLAYSYIDEVSKRKTTPTVYK</sequence>
<reference evidence="2" key="1">
    <citation type="submission" date="2022-11" db="EMBL/GenBank/DDBJ databases">
        <title>Centuries of genome instability and evolution in soft-shell clam transmissible cancer (bioRxiv).</title>
        <authorList>
            <person name="Hart S.F.M."/>
            <person name="Yonemitsu M.A."/>
            <person name="Giersch R.M."/>
            <person name="Beal B.F."/>
            <person name="Arriagada G."/>
            <person name="Davis B.W."/>
            <person name="Ostrander E.A."/>
            <person name="Goff S.P."/>
            <person name="Metzger M.J."/>
        </authorList>
    </citation>
    <scope>NUCLEOTIDE SEQUENCE</scope>
    <source>
        <strain evidence="2">MELC-2E11</strain>
        <tissue evidence="2">Siphon/mantle</tissue>
    </source>
</reference>
<organism evidence="2 3">
    <name type="scientific">Mya arenaria</name>
    <name type="common">Soft-shell clam</name>
    <dbReference type="NCBI Taxonomy" id="6604"/>
    <lineage>
        <taxon>Eukaryota</taxon>
        <taxon>Metazoa</taxon>
        <taxon>Spiralia</taxon>
        <taxon>Lophotrochozoa</taxon>
        <taxon>Mollusca</taxon>
        <taxon>Bivalvia</taxon>
        <taxon>Autobranchia</taxon>
        <taxon>Heteroconchia</taxon>
        <taxon>Euheterodonta</taxon>
        <taxon>Imparidentia</taxon>
        <taxon>Neoheterodontei</taxon>
        <taxon>Myida</taxon>
        <taxon>Myoidea</taxon>
        <taxon>Myidae</taxon>
        <taxon>Mya</taxon>
    </lineage>
</organism>
<evidence type="ECO:0000313" key="3">
    <source>
        <dbReference type="Proteomes" id="UP001164746"/>
    </source>
</evidence>
<dbReference type="Gene3D" id="2.30.29.30">
    <property type="entry name" value="Pleckstrin-homology domain (PH domain)/Phosphotyrosine-binding domain (PTB)"/>
    <property type="match status" value="1"/>
</dbReference>
<protein>
    <recommendedName>
        <fullName evidence="1">IRS-type PTB domain-containing protein</fullName>
    </recommendedName>
</protein>
<evidence type="ECO:0000259" key="1">
    <source>
        <dbReference type="Pfam" id="PF02174"/>
    </source>
</evidence>
<accession>A0ABY7G5Z9</accession>
<feature type="domain" description="IRS-type PTB" evidence="1">
    <location>
        <begin position="70"/>
        <end position="134"/>
    </location>
</feature>
<dbReference type="Pfam" id="PF02174">
    <property type="entry name" value="IRS"/>
    <property type="match status" value="1"/>
</dbReference>
<dbReference type="EMBL" id="CP111027">
    <property type="protein sequence ID" value="WAR29848.1"/>
    <property type="molecule type" value="Genomic_DNA"/>
</dbReference>